<dbReference type="GO" id="GO:0005385">
    <property type="term" value="F:zinc ion transmembrane transporter activity"/>
    <property type="evidence" value="ECO:0007669"/>
    <property type="project" value="TreeGrafter"/>
</dbReference>
<keyword evidence="4 5" id="KW-0472">Membrane</keyword>
<evidence type="ECO:0000313" key="6">
    <source>
        <dbReference type="EMBL" id="KAJ8614592.1"/>
    </source>
</evidence>
<feature type="transmembrane region" description="Helical" evidence="5">
    <location>
        <begin position="218"/>
        <end position="236"/>
    </location>
</feature>
<evidence type="ECO:0000313" key="7">
    <source>
        <dbReference type="Proteomes" id="UP001230188"/>
    </source>
</evidence>
<reference evidence="6" key="1">
    <citation type="submission" date="2023-01" db="EMBL/GenBank/DDBJ databases">
        <title>Metagenome sequencing of chrysophaentin producing Chrysophaeum taylorii.</title>
        <authorList>
            <person name="Davison J."/>
            <person name="Bewley C."/>
        </authorList>
    </citation>
    <scope>NUCLEOTIDE SEQUENCE</scope>
    <source>
        <strain evidence="6">NIES-1699</strain>
    </source>
</reference>
<feature type="transmembrane region" description="Helical" evidence="5">
    <location>
        <begin position="248"/>
        <end position="271"/>
    </location>
</feature>
<proteinExistence type="predicted"/>
<dbReference type="AlphaFoldDB" id="A0AAD7UR28"/>
<evidence type="ECO:0000256" key="4">
    <source>
        <dbReference type="ARBA" id="ARBA00023136"/>
    </source>
</evidence>
<dbReference type="EMBL" id="JAQMWT010000002">
    <property type="protein sequence ID" value="KAJ8614592.1"/>
    <property type="molecule type" value="Genomic_DNA"/>
</dbReference>
<keyword evidence="3 5" id="KW-1133">Transmembrane helix</keyword>
<keyword evidence="7" id="KW-1185">Reference proteome</keyword>
<comment type="caution">
    <text evidence="6">The sequence shown here is derived from an EMBL/GenBank/DDBJ whole genome shotgun (WGS) entry which is preliminary data.</text>
</comment>
<dbReference type="PANTHER" id="PTHR11040:SF140">
    <property type="entry name" value="ZRT (ZRT), IRT- (IRT-) LIKE PROTEIN TRANSPORTER"/>
    <property type="match status" value="1"/>
</dbReference>
<feature type="transmembrane region" description="Helical" evidence="5">
    <location>
        <begin position="283"/>
        <end position="302"/>
    </location>
</feature>
<sequence length="309" mass="32126">MRGGQPMRCLPAMMHPVNVHRGRLPLAMRGGSMVDAATAYLRAPDGLVGLKIGLAVTLCAFNAACWGVPLRFRNFASSAKALSVASTFSGGVFLALAFGHMMPEAAQAFAATAVEPMRLACIWTLAGYLLIWAVERASTVANGNDGYHRQHGGASAAILLGALSVHSILETMALAVARTKIAALLLAASIALHQPAESVALLVALLRAGLKGSKLLKLLLTFTAMGPLGSLTGLLLHDKFAATRTGALLDGALVSLTAGTFIFVGATEVIPEEFAEEERPSKLKTAALAAGVSVMLLIANLADKLEQYA</sequence>
<evidence type="ECO:0000256" key="2">
    <source>
        <dbReference type="ARBA" id="ARBA00022692"/>
    </source>
</evidence>
<dbReference type="Pfam" id="PF02535">
    <property type="entry name" value="Zip"/>
    <property type="match status" value="2"/>
</dbReference>
<evidence type="ECO:0000256" key="5">
    <source>
        <dbReference type="SAM" id="Phobius"/>
    </source>
</evidence>
<accession>A0AAD7UR28</accession>
<dbReference type="Proteomes" id="UP001230188">
    <property type="component" value="Unassembled WGS sequence"/>
</dbReference>
<dbReference type="GO" id="GO:0016020">
    <property type="term" value="C:membrane"/>
    <property type="evidence" value="ECO:0007669"/>
    <property type="project" value="UniProtKB-SubCell"/>
</dbReference>
<feature type="transmembrane region" description="Helical" evidence="5">
    <location>
        <begin position="108"/>
        <end position="131"/>
    </location>
</feature>
<evidence type="ECO:0000256" key="1">
    <source>
        <dbReference type="ARBA" id="ARBA00004141"/>
    </source>
</evidence>
<evidence type="ECO:0000256" key="3">
    <source>
        <dbReference type="ARBA" id="ARBA00022989"/>
    </source>
</evidence>
<name>A0AAD7UR28_9STRA</name>
<keyword evidence="2 5" id="KW-0812">Transmembrane</keyword>
<dbReference type="InterPro" id="IPR003689">
    <property type="entry name" value="ZIP"/>
</dbReference>
<comment type="subcellular location">
    <subcellularLocation>
        <location evidence="1">Membrane</location>
        <topology evidence="1">Multi-pass membrane protein</topology>
    </subcellularLocation>
</comment>
<feature type="transmembrane region" description="Helical" evidence="5">
    <location>
        <begin position="48"/>
        <end position="69"/>
    </location>
</feature>
<protein>
    <submittedName>
        <fullName evidence="6">Uncharacterized protein</fullName>
    </submittedName>
</protein>
<feature type="transmembrane region" description="Helical" evidence="5">
    <location>
        <begin position="81"/>
        <end position="102"/>
    </location>
</feature>
<feature type="transmembrane region" description="Helical" evidence="5">
    <location>
        <begin position="181"/>
        <end position="206"/>
    </location>
</feature>
<dbReference type="PANTHER" id="PTHR11040">
    <property type="entry name" value="ZINC/IRON TRANSPORTER"/>
    <property type="match status" value="1"/>
</dbReference>
<gene>
    <name evidence="6" type="ORF">CTAYLR_004975</name>
</gene>
<organism evidence="6 7">
    <name type="scientific">Chrysophaeum taylorii</name>
    <dbReference type="NCBI Taxonomy" id="2483200"/>
    <lineage>
        <taxon>Eukaryota</taxon>
        <taxon>Sar</taxon>
        <taxon>Stramenopiles</taxon>
        <taxon>Ochrophyta</taxon>
        <taxon>Pelagophyceae</taxon>
        <taxon>Pelagomonadales</taxon>
        <taxon>Pelagomonadaceae</taxon>
        <taxon>Chrysophaeum</taxon>
    </lineage>
</organism>
<feature type="transmembrane region" description="Helical" evidence="5">
    <location>
        <begin position="152"/>
        <end position="169"/>
    </location>
</feature>